<keyword evidence="2" id="KW-0812">Transmembrane</keyword>
<comment type="caution">
    <text evidence="6">The sequence shown here is derived from an EMBL/GenBank/DDBJ whole genome shotgun (WGS) entry which is preliminary data.</text>
</comment>
<proteinExistence type="predicted"/>
<evidence type="ECO:0000256" key="1">
    <source>
        <dbReference type="ARBA" id="ARBA00004141"/>
    </source>
</evidence>
<evidence type="ECO:0000259" key="5">
    <source>
        <dbReference type="Pfam" id="PF05154"/>
    </source>
</evidence>
<dbReference type="Pfam" id="PF05154">
    <property type="entry name" value="TM2"/>
    <property type="match status" value="1"/>
</dbReference>
<name>A0A0C1V692_9CYAN</name>
<organism evidence="6">
    <name type="scientific">Lyngbya confervoides BDU141951</name>
    <dbReference type="NCBI Taxonomy" id="1574623"/>
    <lineage>
        <taxon>Bacteria</taxon>
        <taxon>Bacillati</taxon>
        <taxon>Cyanobacteriota</taxon>
        <taxon>Cyanophyceae</taxon>
        <taxon>Oscillatoriophycideae</taxon>
        <taxon>Oscillatoriales</taxon>
        <taxon>Microcoleaceae</taxon>
        <taxon>Lyngbya</taxon>
    </lineage>
</organism>
<dbReference type="InterPro" id="IPR050932">
    <property type="entry name" value="TM2D1-3-like"/>
</dbReference>
<comment type="subcellular location">
    <subcellularLocation>
        <location evidence="1">Membrane</location>
        <topology evidence="1">Multi-pass membrane protein</topology>
    </subcellularLocation>
</comment>
<dbReference type="AlphaFoldDB" id="A0A0C1V692"/>
<evidence type="ECO:0000313" key="6">
    <source>
        <dbReference type="EMBL" id="NEV67729.1"/>
    </source>
</evidence>
<keyword evidence="3" id="KW-1133">Transmembrane helix</keyword>
<accession>A0A0C1V692</accession>
<dbReference type="EMBL" id="JTHE02000003">
    <property type="protein sequence ID" value="NEV67729.1"/>
    <property type="molecule type" value="Genomic_DNA"/>
</dbReference>
<reference evidence="6" key="2">
    <citation type="journal article" date="2015" name="Genome Announc.">
        <title>Draft Genome Sequence of Filamentous Marine Cyanobacterium Lyngbya confervoides Strain BDU141951.</title>
        <authorList>
            <person name="Chandrababunaidu M.M."/>
            <person name="Sen D."/>
            <person name="Tripathy S."/>
        </authorList>
    </citation>
    <scope>NUCLEOTIDE SEQUENCE</scope>
    <source>
        <strain evidence="6">BDU141951</strain>
    </source>
</reference>
<protein>
    <submittedName>
        <fullName evidence="6">NINE protein</fullName>
    </submittedName>
</protein>
<keyword evidence="4" id="KW-0472">Membrane</keyword>
<reference evidence="6" key="3">
    <citation type="submission" date="2020-02" db="EMBL/GenBank/DDBJ databases">
        <authorList>
            <person name="Sarangi A.N."/>
            <person name="Ghosh S."/>
            <person name="Mukherjee M."/>
            <person name="Tripathy S."/>
        </authorList>
    </citation>
    <scope>NUCLEOTIDE SEQUENCE</scope>
    <source>
        <strain evidence="6">BDU141951</strain>
    </source>
</reference>
<dbReference type="InterPro" id="IPR007829">
    <property type="entry name" value="TM2"/>
</dbReference>
<feature type="domain" description="TM2" evidence="5">
    <location>
        <begin position="10"/>
        <end position="57"/>
    </location>
</feature>
<evidence type="ECO:0000256" key="4">
    <source>
        <dbReference type="ARBA" id="ARBA00023136"/>
    </source>
</evidence>
<reference evidence="6" key="1">
    <citation type="submission" date="2014-11" db="EMBL/GenBank/DDBJ databases">
        <authorList>
            <person name="Malar M.C."/>
            <person name="Sen D."/>
            <person name="Tripathy S."/>
        </authorList>
    </citation>
    <scope>NUCLEOTIDE SEQUENCE</scope>
    <source>
        <strain evidence="6">BDU141951</strain>
    </source>
</reference>
<evidence type="ECO:0000256" key="3">
    <source>
        <dbReference type="ARBA" id="ARBA00022989"/>
    </source>
</evidence>
<dbReference type="GO" id="GO:0016020">
    <property type="term" value="C:membrane"/>
    <property type="evidence" value="ECO:0007669"/>
    <property type="project" value="UniProtKB-SubCell"/>
</dbReference>
<evidence type="ECO:0000256" key="2">
    <source>
        <dbReference type="ARBA" id="ARBA00022692"/>
    </source>
</evidence>
<sequence length="165" mass="18325">MASPASNQRLTLSYLLWLGGFFGFSGLHRLYNGKIISGLIWFFTLGLLGVGQFVDVFLVPGMTEDHELRKLRAAYGNDLYNVLNQPITTTQTQRSLTREEKMVKLLRAAKQNAGHLSVTQAVLETGLGFEEAETLLSDMARSGYVAIDNHPQSGVVIYRFDEIAV</sequence>
<gene>
    <name evidence="6" type="ORF">QQ91_011430</name>
</gene>
<dbReference type="PANTHER" id="PTHR21016">
    <property type="entry name" value="BETA-AMYLOID BINDING PROTEIN-RELATED"/>
    <property type="match status" value="1"/>
</dbReference>
<dbReference type="PANTHER" id="PTHR21016:SF25">
    <property type="entry name" value="TM2 DOMAIN-CONTAINING PROTEIN DDB_G0277895-RELATED"/>
    <property type="match status" value="1"/>
</dbReference>